<dbReference type="EMBL" id="MU277201">
    <property type="protein sequence ID" value="KAI0063949.1"/>
    <property type="molecule type" value="Genomic_DNA"/>
</dbReference>
<reference evidence="1" key="2">
    <citation type="journal article" date="2022" name="New Phytol.">
        <title>Evolutionary transition to the ectomycorrhizal habit in the genomes of a hyperdiverse lineage of mushroom-forming fungi.</title>
        <authorList>
            <person name="Looney B."/>
            <person name="Miyauchi S."/>
            <person name="Morin E."/>
            <person name="Drula E."/>
            <person name="Courty P.E."/>
            <person name="Kohler A."/>
            <person name="Kuo A."/>
            <person name="LaButti K."/>
            <person name="Pangilinan J."/>
            <person name="Lipzen A."/>
            <person name="Riley R."/>
            <person name="Andreopoulos W."/>
            <person name="He G."/>
            <person name="Johnson J."/>
            <person name="Nolan M."/>
            <person name="Tritt A."/>
            <person name="Barry K.W."/>
            <person name="Grigoriev I.V."/>
            <person name="Nagy L.G."/>
            <person name="Hibbett D."/>
            <person name="Henrissat B."/>
            <person name="Matheny P.B."/>
            <person name="Labbe J."/>
            <person name="Martin F.M."/>
        </authorList>
    </citation>
    <scope>NUCLEOTIDE SEQUENCE</scope>
    <source>
        <strain evidence="1">HHB10654</strain>
    </source>
</reference>
<comment type="caution">
    <text evidence="1">The sequence shown here is derived from an EMBL/GenBank/DDBJ whole genome shotgun (WGS) entry which is preliminary data.</text>
</comment>
<reference evidence="1" key="1">
    <citation type="submission" date="2021-03" db="EMBL/GenBank/DDBJ databases">
        <authorList>
            <consortium name="DOE Joint Genome Institute"/>
            <person name="Ahrendt S."/>
            <person name="Looney B.P."/>
            <person name="Miyauchi S."/>
            <person name="Morin E."/>
            <person name="Drula E."/>
            <person name="Courty P.E."/>
            <person name="Chicoki N."/>
            <person name="Fauchery L."/>
            <person name="Kohler A."/>
            <person name="Kuo A."/>
            <person name="Labutti K."/>
            <person name="Pangilinan J."/>
            <person name="Lipzen A."/>
            <person name="Riley R."/>
            <person name="Andreopoulos W."/>
            <person name="He G."/>
            <person name="Johnson J."/>
            <person name="Barry K.W."/>
            <person name="Grigoriev I.V."/>
            <person name="Nagy L."/>
            <person name="Hibbett D."/>
            <person name="Henrissat B."/>
            <person name="Matheny P.B."/>
            <person name="Labbe J."/>
            <person name="Martin F."/>
        </authorList>
    </citation>
    <scope>NUCLEOTIDE SEQUENCE</scope>
    <source>
        <strain evidence="1">HHB10654</strain>
    </source>
</reference>
<accession>A0ACB8T5A4</accession>
<dbReference type="Proteomes" id="UP000814140">
    <property type="component" value="Unassembled WGS sequence"/>
</dbReference>
<sequence length="297" mass="31970">MPAASKVGGSSTGRDCEREPWGSHFERKGVRPTVRAEVVRMQSRERAAGYSAGYGRKAVVPWCHRRRTVTHRNHGSTEYPQCCGCGACASVDGRTGTLPTNGLYSSTLPSAWSQQLSPVPVAPRDSYRISTCTEGKEGSTGDCSRGIASECMRRKAEDLAAAKRNTPGVTRKISRTVGIGISIMIPQCSVLPRRDASMQSSKFDVFVDSLPSSGVVGLDDQRALVHFAADTEGSVLLTNDIGHLMLYSLEAGERRPKNGPRSPRSTQDFVHKCLYRRDTALGQSGGGAEQVGGPRGR</sequence>
<keyword evidence="2" id="KW-1185">Reference proteome</keyword>
<evidence type="ECO:0000313" key="1">
    <source>
        <dbReference type="EMBL" id="KAI0063949.1"/>
    </source>
</evidence>
<protein>
    <submittedName>
        <fullName evidence="1">Uncharacterized protein</fullName>
    </submittedName>
</protein>
<gene>
    <name evidence="1" type="ORF">BV25DRAFT_1837480</name>
</gene>
<name>A0ACB8T5A4_9AGAM</name>
<evidence type="ECO:0000313" key="2">
    <source>
        <dbReference type="Proteomes" id="UP000814140"/>
    </source>
</evidence>
<proteinExistence type="predicted"/>
<organism evidence="1 2">
    <name type="scientific">Artomyces pyxidatus</name>
    <dbReference type="NCBI Taxonomy" id="48021"/>
    <lineage>
        <taxon>Eukaryota</taxon>
        <taxon>Fungi</taxon>
        <taxon>Dikarya</taxon>
        <taxon>Basidiomycota</taxon>
        <taxon>Agaricomycotina</taxon>
        <taxon>Agaricomycetes</taxon>
        <taxon>Russulales</taxon>
        <taxon>Auriscalpiaceae</taxon>
        <taxon>Artomyces</taxon>
    </lineage>
</organism>